<comment type="pathway">
    <text evidence="3 8">Glycan biosynthesis; glycogen biosynthesis.</text>
</comment>
<protein>
    <recommendedName>
        <fullName evidence="8">Glycogen synthase</fullName>
        <ecNumber evidence="8">2.4.1.21</ecNumber>
    </recommendedName>
    <alternativeName>
        <fullName evidence="8">Starch [bacterial glycogen] synthase</fullName>
    </alternativeName>
</protein>
<dbReference type="Pfam" id="PF08323">
    <property type="entry name" value="Glyco_transf_5"/>
    <property type="match status" value="1"/>
</dbReference>
<evidence type="ECO:0000256" key="1">
    <source>
        <dbReference type="ARBA" id="ARBA00001478"/>
    </source>
</evidence>
<dbReference type="UniPathway" id="UPA00164"/>
<dbReference type="PANTHER" id="PTHR45825:SF11">
    <property type="entry name" value="ALPHA AMYLASE DOMAIN-CONTAINING PROTEIN"/>
    <property type="match status" value="1"/>
</dbReference>
<dbReference type="InterPro" id="IPR011835">
    <property type="entry name" value="GS/SS"/>
</dbReference>
<dbReference type="InterPro" id="IPR013534">
    <property type="entry name" value="Starch_synth_cat_dom"/>
</dbReference>
<evidence type="ECO:0000259" key="10">
    <source>
        <dbReference type="Pfam" id="PF08323"/>
    </source>
</evidence>
<dbReference type="PANTHER" id="PTHR45825">
    <property type="entry name" value="GRANULE-BOUND STARCH SYNTHASE 1, CHLOROPLASTIC/AMYLOPLASTIC"/>
    <property type="match status" value="1"/>
</dbReference>
<gene>
    <name evidence="8" type="primary">glgA</name>
    <name evidence="11" type="ORF">EV197_2426</name>
</gene>
<dbReference type="InterPro" id="IPR001296">
    <property type="entry name" value="Glyco_trans_1"/>
</dbReference>
<dbReference type="CDD" id="cd03791">
    <property type="entry name" value="GT5_Glycogen_synthase_DULL1-like"/>
    <property type="match status" value="1"/>
</dbReference>
<dbReference type="Gene3D" id="3.40.50.2000">
    <property type="entry name" value="Glycogen Phosphorylase B"/>
    <property type="match status" value="2"/>
</dbReference>
<evidence type="ECO:0000256" key="3">
    <source>
        <dbReference type="ARBA" id="ARBA00004964"/>
    </source>
</evidence>
<dbReference type="Proteomes" id="UP000292262">
    <property type="component" value="Unassembled WGS sequence"/>
</dbReference>
<dbReference type="GO" id="GO:0004373">
    <property type="term" value="F:alpha-1,4-glucan glucosyltransferase (UDP-glucose donor) activity"/>
    <property type="evidence" value="ECO:0007669"/>
    <property type="project" value="InterPro"/>
</dbReference>
<comment type="catalytic activity">
    <reaction evidence="1 8">
        <text>[(1-&gt;4)-alpha-D-glucosyl](n) + ADP-alpha-D-glucose = [(1-&gt;4)-alpha-D-glucosyl](n+1) + ADP + H(+)</text>
        <dbReference type="Rhea" id="RHEA:18189"/>
        <dbReference type="Rhea" id="RHEA-COMP:9584"/>
        <dbReference type="Rhea" id="RHEA-COMP:9587"/>
        <dbReference type="ChEBI" id="CHEBI:15378"/>
        <dbReference type="ChEBI" id="CHEBI:15444"/>
        <dbReference type="ChEBI" id="CHEBI:57498"/>
        <dbReference type="ChEBI" id="CHEBI:456216"/>
        <dbReference type="EC" id="2.4.1.21"/>
    </reaction>
</comment>
<dbReference type="GO" id="GO:0005978">
    <property type="term" value="P:glycogen biosynthetic process"/>
    <property type="evidence" value="ECO:0007669"/>
    <property type="project" value="UniProtKB-UniRule"/>
</dbReference>
<dbReference type="RefSeq" id="WP_130286951.1">
    <property type="nucleotide sequence ID" value="NZ_SGXE01000002.1"/>
</dbReference>
<dbReference type="GO" id="GO:0009011">
    <property type="term" value="F:alpha-1,4-glucan glucosyltransferase (ADP-glucose donor) activity"/>
    <property type="evidence" value="ECO:0007669"/>
    <property type="project" value="UniProtKB-UniRule"/>
</dbReference>
<accession>A0A4Q7P267</accession>
<comment type="caution">
    <text evidence="11">The sequence shown here is derived from an EMBL/GenBank/DDBJ whole genome shotgun (WGS) entry which is preliminary data.</text>
</comment>
<evidence type="ECO:0000256" key="6">
    <source>
        <dbReference type="ARBA" id="ARBA00022679"/>
    </source>
</evidence>
<feature type="domain" description="Starch synthase catalytic" evidence="10">
    <location>
        <begin position="2"/>
        <end position="234"/>
    </location>
</feature>
<sequence length="470" mass="53390">MHIIHTSFECYPVAKVGGLADVVGALPKYQNRLGHQSHVIMPFYDTKFTRDNSFSIYFQGSYTVNAKEVAYTIKTLENTGLGFEIFFVDIPDLLFRPQVYSYPDDTDRFLAFQYAVLDWLINGQSQSYDLLHCHDHHTALLPFLMTSTEEFKALKTIPTVLTIHNAQYQGHFGFNEIAKFPAITDEAKGLLDWHGSINPLAAGIKCAWSVTTVSPNYMKELKKSANGLEDLLQKESKKCTGILNGIDTDFWDPQNDAMLIKNFSSRNLTAGRGKNKEWLCEHYDLDPERPLFAFIGRLVGEKGADLLPAIVEETLAITPEPVLFILGSGQTEVEQQLLKLKGRYPKRYNTYIGYDEELSHIIYGGADFLLMPSRVEPCGLNQMYALRYGCIPIVRRTGGLQDTVVDIGDNGFGICHDQALVWDVCYSIKRAVSLYEDQEQFKKIQKKIIKIDHSWDRSAEEYINLYQSLK</sequence>
<keyword evidence="6 8" id="KW-0808">Transferase</keyword>
<evidence type="ECO:0000256" key="8">
    <source>
        <dbReference type="HAMAP-Rule" id="MF_00484"/>
    </source>
</evidence>
<dbReference type="NCBIfam" id="TIGR02095">
    <property type="entry name" value="glgA"/>
    <property type="match status" value="1"/>
</dbReference>
<dbReference type="Pfam" id="PF00534">
    <property type="entry name" value="Glycos_transf_1"/>
    <property type="match status" value="1"/>
</dbReference>
<feature type="domain" description="Glycosyl transferase family 1" evidence="9">
    <location>
        <begin position="285"/>
        <end position="442"/>
    </location>
</feature>
<dbReference type="EMBL" id="SGXE01000002">
    <property type="protein sequence ID" value="RZS93845.1"/>
    <property type="molecule type" value="Genomic_DNA"/>
</dbReference>
<dbReference type="HAMAP" id="MF_00484">
    <property type="entry name" value="Glycogen_synth"/>
    <property type="match status" value="1"/>
</dbReference>
<organism evidence="11 12">
    <name type="scientific">Aquimarina brevivitae</name>
    <dbReference type="NCBI Taxonomy" id="323412"/>
    <lineage>
        <taxon>Bacteria</taxon>
        <taxon>Pseudomonadati</taxon>
        <taxon>Bacteroidota</taxon>
        <taxon>Flavobacteriia</taxon>
        <taxon>Flavobacteriales</taxon>
        <taxon>Flavobacteriaceae</taxon>
        <taxon>Aquimarina</taxon>
    </lineage>
</organism>
<proteinExistence type="inferred from homology"/>
<evidence type="ECO:0000313" key="11">
    <source>
        <dbReference type="EMBL" id="RZS93845.1"/>
    </source>
</evidence>
<dbReference type="OrthoDB" id="9808590at2"/>
<evidence type="ECO:0000259" key="9">
    <source>
        <dbReference type="Pfam" id="PF00534"/>
    </source>
</evidence>
<name>A0A4Q7P267_9FLAO</name>
<keyword evidence="5 8" id="KW-0328">Glycosyltransferase</keyword>
<dbReference type="EC" id="2.4.1.21" evidence="8"/>
<keyword evidence="12" id="KW-1185">Reference proteome</keyword>
<reference evidence="11 12" key="1">
    <citation type="submission" date="2019-02" db="EMBL/GenBank/DDBJ databases">
        <title>Genomic Encyclopedia of Type Strains, Phase IV (KMG-IV): sequencing the most valuable type-strain genomes for metagenomic binning, comparative biology and taxonomic classification.</title>
        <authorList>
            <person name="Goeker M."/>
        </authorList>
    </citation>
    <scope>NUCLEOTIDE SEQUENCE [LARGE SCALE GENOMIC DNA]</scope>
    <source>
        <strain evidence="11 12">DSM 17196</strain>
    </source>
</reference>
<comment type="function">
    <text evidence="2 8">Synthesizes alpha-1,4-glucan chains using ADP-glucose.</text>
</comment>
<evidence type="ECO:0000256" key="5">
    <source>
        <dbReference type="ARBA" id="ARBA00022676"/>
    </source>
</evidence>
<evidence type="ECO:0000256" key="4">
    <source>
        <dbReference type="ARBA" id="ARBA00010281"/>
    </source>
</evidence>
<evidence type="ECO:0000313" key="12">
    <source>
        <dbReference type="Proteomes" id="UP000292262"/>
    </source>
</evidence>
<evidence type="ECO:0000256" key="2">
    <source>
        <dbReference type="ARBA" id="ARBA00002764"/>
    </source>
</evidence>
<comment type="similarity">
    <text evidence="4 8">Belongs to the glycosyltransferase 1 family. Bacterial/plant glycogen synthase subfamily.</text>
</comment>
<dbReference type="AlphaFoldDB" id="A0A4Q7P267"/>
<feature type="binding site" evidence="8">
    <location>
        <position position="15"/>
    </location>
    <ligand>
        <name>ADP-alpha-D-glucose</name>
        <dbReference type="ChEBI" id="CHEBI:57498"/>
    </ligand>
</feature>
<dbReference type="SUPFAM" id="SSF53756">
    <property type="entry name" value="UDP-Glycosyltransferase/glycogen phosphorylase"/>
    <property type="match status" value="1"/>
</dbReference>
<keyword evidence="7 8" id="KW-0320">Glycogen biosynthesis</keyword>
<evidence type="ECO:0000256" key="7">
    <source>
        <dbReference type="ARBA" id="ARBA00023056"/>
    </source>
</evidence>